<feature type="compositionally biased region" description="Basic and acidic residues" evidence="2">
    <location>
        <begin position="61"/>
        <end position="76"/>
    </location>
</feature>
<gene>
    <name evidence="3" type="ORF">FA13DRAFT_1754496</name>
</gene>
<evidence type="ECO:0008006" key="5">
    <source>
        <dbReference type="Google" id="ProtNLM"/>
    </source>
</evidence>
<keyword evidence="1" id="KW-0175">Coiled coil</keyword>
<feature type="region of interest" description="Disordered" evidence="2">
    <location>
        <begin position="1"/>
        <end position="92"/>
    </location>
</feature>
<feature type="coiled-coil region" evidence="1">
    <location>
        <begin position="214"/>
        <end position="241"/>
    </location>
</feature>
<dbReference type="OrthoDB" id="2139939at2759"/>
<evidence type="ECO:0000256" key="1">
    <source>
        <dbReference type="SAM" id="Coils"/>
    </source>
</evidence>
<feature type="compositionally biased region" description="Basic residues" evidence="2">
    <location>
        <begin position="42"/>
        <end position="60"/>
    </location>
</feature>
<feature type="compositionally biased region" description="Basic and acidic residues" evidence="2">
    <location>
        <begin position="299"/>
        <end position="314"/>
    </location>
</feature>
<dbReference type="EMBL" id="QPFP01000015">
    <property type="protein sequence ID" value="TEB32413.1"/>
    <property type="molecule type" value="Genomic_DNA"/>
</dbReference>
<feature type="region of interest" description="Disordered" evidence="2">
    <location>
        <begin position="248"/>
        <end position="330"/>
    </location>
</feature>
<evidence type="ECO:0000256" key="2">
    <source>
        <dbReference type="SAM" id="MobiDB-lite"/>
    </source>
</evidence>
<dbReference type="Proteomes" id="UP000298030">
    <property type="component" value="Unassembled WGS sequence"/>
</dbReference>
<evidence type="ECO:0000313" key="4">
    <source>
        <dbReference type="Proteomes" id="UP000298030"/>
    </source>
</evidence>
<accession>A0A4Y7TE08</accession>
<dbReference type="STRING" id="71717.A0A4Y7TE08"/>
<dbReference type="PANTHER" id="PTHR34117">
    <property type="entry name" value="STYLE CELL-CYCLE INHIBITOR 1"/>
    <property type="match status" value="1"/>
</dbReference>
<dbReference type="PANTHER" id="PTHR34117:SF1">
    <property type="entry name" value="STYLE CELL-CYCLE INHIBITOR 1"/>
    <property type="match status" value="1"/>
</dbReference>
<sequence>MPPRRYRSRSRSTERSRRKSRDRVEEQSRDPSEARRRSESPRRRKRSRSRSRERTKRRRDRSRDDSEERRRSRSPERPVNLPGGASPISEKDYFQKSDEFRLWLKEEKGKYFDELSGDRARSYFRKFVKAWNRAKLSSKFYRGIEAGSLPATVNTSYKWGFVSKGQTDPNAIQAMREEVGIATYGRSVRDDERTSSSSRSNRVVGPTLPSASDLTLAKELSAEQEAEMRKYKRKREKLEAKERVEDMVGPKPVGKEGMLEKKHARREADRAFRERGDDGLEVDESTLLGGGDSFQAQIARRDAAKNRHESKRSQETSMFQERAAARREKEKATMDMFQQLAKQRFG</sequence>
<proteinExistence type="predicted"/>
<comment type="caution">
    <text evidence="3">The sequence shown here is derived from an EMBL/GenBank/DDBJ whole genome shotgun (WGS) entry which is preliminary data.</text>
</comment>
<keyword evidence="4" id="KW-1185">Reference proteome</keyword>
<reference evidence="3 4" key="1">
    <citation type="journal article" date="2019" name="Nat. Ecol. Evol.">
        <title>Megaphylogeny resolves global patterns of mushroom evolution.</title>
        <authorList>
            <person name="Varga T."/>
            <person name="Krizsan K."/>
            <person name="Foldi C."/>
            <person name="Dima B."/>
            <person name="Sanchez-Garcia M."/>
            <person name="Sanchez-Ramirez S."/>
            <person name="Szollosi G.J."/>
            <person name="Szarkandi J.G."/>
            <person name="Papp V."/>
            <person name="Albert L."/>
            <person name="Andreopoulos W."/>
            <person name="Angelini C."/>
            <person name="Antonin V."/>
            <person name="Barry K.W."/>
            <person name="Bougher N.L."/>
            <person name="Buchanan P."/>
            <person name="Buyck B."/>
            <person name="Bense V."/>
            <person name="Catcheside P."/>
            <person name="Chovatia M."/>
            <person name="Cooper J."/>
            <person name="Damon W."/>
            <person name="Desjardin D."/>
            <person name="Finy P."/>
            <person name="Geml J."/>
            <person name="Haridas S."/>
            <person name="Hughes K."/>
            <person name="Justo A."/>
            <person name="Karasinski D."/>
            <person name="Kautmanova I."/>
            <person name="Kiss B."/>
            <person name="Kocsube S."/>
            <person name="Kotiranta H."/>
            <person name="LaButti K.M."/>
            <person name="Lechner B.E."/>
            <person name="Liimatainen K."/>
            <person name="Lipzen A."/>
            <person name="Lukacs Z."/>
            <person name="Mihaltcheva S."/>
            <person name="Morgado L.N."/>
            <person name="Niskanen T."/>
            <person name="Noordeloos M.E."/>
            <person name="Ohm R.A."/>
            <person name="Ortiz-Santana B."/>
            <person name="Ovrebo C."/>
            <person name="Racz N."/>
            <person name="Riley R."/>
            <person name="Savchenko A."/>
            <person name="Shiryaev A."/>
            <person name="Soop K."/>
            <person name="Spirin V."/>
            <person name="Szebenyi C."/>
            <person name="Tomsovsky M."/>
            <person name="Tulloss R.E."/>
            <person name="Uehling J."/>
            <person name="Grigoriev I.V."/>
            <person name="Vagvolgyi C."/>
            <person name="Papp T."/>
            <person name="Martin F.M."/>
            <person name="Miettinen O."/>
            <person name="Hibbett D.S."/>
            <person name="Nagy L.G."/>
        </authorList>
    </citation>
    <scope>NUCLEOTIDE SEQUENCE [LARGE SCALE GENOMIC DNA]</scope>
    <source>
        <strain evidence="3 4">FP101781</strain>
    </source>
</reference>
<dbReference type="AlphaFoldDB" id="A0A4Y7TE08"/>
<organism evidence="3 4">
    <name type="scientific">Coprinellus micaceus</name>
    <name type="common">Glistening ink-cap mushroom</name>
    <name type="synonym">Coprinus micaceus</name>
    <dbReference type="NCBI Taxonomy" id="71717"/>
    <lineage>
        <taxon>Eukaryota</taxon>
        <taxon>Fungi</taxon>
        <taxon>Dikarya</taxon>
        <taxon>Basidiomycota</taxon>
        <taxon>Agaricomycotina</taxon>
        <taxon>Agaricomycetes</taxon>
        <taxon>Agaricomycetidae</taxon>
        <taxon>Agaricales</taxon>
        <taxon>Agaricineae</taxon>
        <taxon>Psathyrellaceae</taxon>
        <taxon>Coprinellus</taxon>
    </lineage>
</organism>
<dbReference type="InterPro" id="IPR044688">
    <property type="entry name" value="SCI-1-like"/>
</dbReference>
<feature type="compositionally biased region" description="Basic and acidic residues" evidence="2">
    <location>
        <begin position="22"/>
        <end position="41"/>
    </location>
</feature>
<name>A0A4Y7TE08_COPMI</name>
<feature type="compositionally biased region" description="Basic residues" evidence="2">
    <location>
        <begin position="1"/>
        <end position="21"/>
    </location>
</feature>
<feature type="compositionally biased region" description="Basic and acidic residues" evidence="2">
    <location>
        <begin position="248"/>
        <end position="278"/>
    </location>
</feature>
<evidence type="ECO:0000313" key="3">
    <source>
        <dbReference type="EMBL" id="TEB32413.1"/>
    </source>
</evidence>
<protein>
    <recommendedName>
        <fullName evidence="5">Splicing arginine serine-rich 12</fullName>
    </recommendedName>
</protein>
<feature type="compositionally biased region" description="Low complexity" evidence="2">
    <location>
        <begin position="195"/>
        <end position="204"/>
    </location>
</feature>
<feature type="region of interest" description="Disordered" evidence="2">
    <location>
        <begin position="186"/>
        <end position="210"/>
    </location>
</feature>